<dbReference type="PANTHER" id="PTHR43744">
    <property type="entry name" value="ABC TRANSPORTER PERMEASE PROTEIN MG189-RELATED-RELATED"/>
    <property type="match status" value="1"/>
</dbReference>
<accession>X1PID2</accession>
<dbReference type="CDD" id="cd06261">
    <property type="entry name" value="TM_PBP2"/>
    <property type="match status" value="1"/>
</dbReference>
<evidence type="ECO:0000256" key="5">
    <source>
        <dbReference type="ARBA" id="ARBA00022989"/>
    </source>
</evidence>
<gene>
    <name evidence="9" type="ORF">S06H3_55129</name>
</gene>
<dbReference type="GO" id="GO:0005886">
    <property type="term" value="C:plasma membrane"/>
    <property type="evidence" value="ECO:0007669"/>
    <property type="project" value="UniProtKB-SubCell"/>
</dbReference>
<name>X1PID2_9ZZZZ</name>
<reference evidence="9" key="1">
    <citation type="journal article" date="2014" name="Front. Microbiol.">
        <title>High frequency of phylogenetically diverse reductive dehalogenase-homologous genes in deep subseafloor sedimentary metagenomes.</title>
        <authorList>
            <person name="Kawai M."/>
            <person name="Futagami T."/>
            <person name="Toyoda A."/>
            <person name="Takaki Y."/>
            <person name="Nishi S."/>
            <person name="Hori S."/>
            <person name="Arai W."/>
            <person name="Tsubouchi T."/>
            <person name="Morono Y."/>
            <person name="Uchiyama I."/>
            <person name="Ito T."/>
            <person name="Fujiyama A."/>
            <person name="Inagaki F."/>
            <person name="Takami H."/>
        </authorList>
    </citation>
    <scope>NUCLEOTIDE SEQUENCE</scope>
    <source>
        <strain evidence="9">Expedition CK06-06</strain>
    </source>
</reference>
<proteinExistence type="predicted"/>
<evidence type="ECO:0000256" key="1">
    <source>
        <dbReference type="ARBA" id="ARBA00004651"/>
    </source>
</evidence>
<organism evidence="9">
    <name type="scientific">marine sediment metagenome</name>
    <dbReference type="NCBI Taxonomy" id="412755"/>
    <lineage>
        <taxon>unclassified sequences</taxon>
        <taxon>metagenomes</taxon>
        <taxon>ecological metagenomes</taxon>
    </lineage>
</organism>
<feature type="transmembrane region" description="Helical" evidence="7">
    <location>
        <begin position="25"/>
        <end position="48"/>
    </location>
</feature>
<feature type="transmembrane region" description="Helical" evidence="7">
    <location>
        <begin position="99"/>
        <end position="122"/>
    </location>
</feature>
<keyword evidence="6 7" id="KW-0472">Membrane</keyword>
<keyword evidence="2" id="KW-0813">Transport</keyword>
<dbReference type="PROSITE" id="PS50928">
    <property type="entry name" value="ABC_TM1"/>
    <property type="match status" value="1"/>
</dbReference>
<dbReference type="InterPro" id="IPR000515">
    <property type="entry name" value="MetI-like"/>
</dbReference>
<sequence>MGHITVSSLVAYSFSHLHFPGRDTLFTLMISTMIIPPVVYLVPQYLIFNRLGWVNTFLPLVVPAYLGFPFYIFLLRQFFSNIPEELLDAARIDGCSELGIWWKLILPLSRPALSVIGIFSIVGRWNDFMAPLIYLIDQSKKTLALGLYEFMGLDLVWWNWLMAAAMVT</sequence>
<dbReference type="InterPro" id="IPR035906">
    <property type="entry name" value="MetI-like_sf"/>
</dbReference>
<feature type="non-terminal residue" evidence="9">
    <location>
        <position position="168"/>
    </location>
</feature>
<protein>
    <recommendedName>
        <fullName evidence="8">ABC transmembrane type-1 domain-containing protein</fullName>
    </recommendedName>
</protein>
<dbReference type="GO" id="GO:0055085">
    <property type="term" value="P:transmembrane transport"/>
    <property type="evidence" value="ECO:0007669"/>
    <property type="project" value="InterPro"/>
</dbReference>
<keyword evidence="3" id="KW-1003">Cell membrane</keyword>
<evidence type="ECO:0000256" key="3">
    <source>
        <dbReference type="ARBA" id="ARBA00022475"/>
    </source>
</evidence>
<evidence type="ECO:0000256" key="4">
    <source>
        <dbReference type="ARBA" id="ARBA00022692"/>
    </source>
</evidence>
<keyword evidence="4 7" id="KW-0812">Transmembrane</keyword>
<feature type="transmembrane region" description="Helical" evidence="7">
    <location>
        <begin position="143"/>
        <end position="167"/>
    </location>
</feature>
<dbReference type="Gene3D" id="1.10.3720.10">
    <property type="entry name" value="MetI-like"/>
    <property type="match status" value="1"/>
</dbReference>
<dbReference type="AlphaFoldDB" id="X1PID2"/>
<feature type="transmembrane region" description="Helical" evidence="7">
    <location>
        <begin position="60"/>
        <end position="79"/>
    </location>
</feature>
<evidence type="ECO:0000313" key="9">
    <source>
        <dbReference type="EMBL" id="GAI56032.1"/>
    </source>
</evidence>
<evidence type="ECO:0000256" key="6">
    <source>
        <dbReference type="ARBA" id="ARBA00023136"/>
    </source>
</evidence>
<evidence type="ECO:0000259" key="8">
    <source>
        <dbReference type="PROSITE" id="PS50928"/>
    </source>
</evidence>
<dbReference type="EMBL" id="BARV01035315">
    <property type="protein sequence ID" value="GAI56032.1"/>
    <property type="molecule type" value="Genomic_DNA"/>
</dbReference>
<comment type="subcellular location">
    <subcellularLocation>
        <location evidence="1">Cell membrane</location>
        <topology evidence="1">Multi-pass membrane protein</topology>
    </subcellularLocation>
</comment>
<keyword evidence="5 7" id="KW-1133">Transmembrane helix</keyword>
<comment type="caution">
    <text evidence="9">The sequence shown here is derived from an EMBL/GenBank/DDBJ whole genome shotgun (WGS) entry which is preliminary data.</text>
</comment>
<dbReference type="Pfam" id="PF00528">
    <property type="entry name" value="BPD_transp_1"/>
    <property type="match status" value="1"/>
</dbReference>
<evidence type="ECO:0000256" key="7">
    <source>
        <dbReference type="SAM" id="Phobius"/>
    </source>
</evidence>
<dbReference type="SUPFAM" id="SSF161098">
    <property type="entry name" value="MetI-like"/>
    <property type="match status" value="1"/>
</dbReference>
<feature type="domain" description="ABC transmembrane type-1" evidence="8">
    <location>
        <begin position="1"/>
        <end position="168"/>
    </location>
</feature>
<dbReference type="PANTHER" id="PTHR43744:SF8">
    <property type="entry name" value="SN-GLYCEROL-3-PHOSPHATE TRANSPORT SYSTEM PERMEASE PROTEIN UGPE"/>
    <property type="match status" value="1"/>
</dbReference>
<evidence type="ECO:0000256" key="2">
    <source>
        <dbReference type="ARBA" id="ARBA00022448"/>
    </source>
</evidence>